<organism evidence="1 2">
    <name type="scientific">Aspergillus mulundensis</name>
    <dbReference type="NCBI Taxonomy" id="1810919"/>
    <lineage>
        <taxon>Eukaryota</taxon>
        <taxon>Fungi</taxon>
        <taxon>Dikarya</taxon>
        <taxon>Ascomycota</taxon>
        <taxon>Pezizomycotina</taxon>
        <taxon>Eurotiomycetes</taxon>
        <taxon>Eurotiomycetidae</taxon>
        <taxon>Eurotiales</taxon>
        <taxon>Aspergillaceae</taxon>
        <taxon>Aspergillus</taxon>
        <taxon>Aspergillus subgen. Nidulantes</taxon>
    </lineage>
</organism>
<dbReference type="STRING" id="1810919.A0A3D8RFB3"/>
<dbReference type="InterPro" id="IPR036770">
    <property type="entry name" value="Ankyrin_rpt-contain_sf"/>
</dbReference>
<dbReference type="RefSeq" id="XP_026601955.1">
    <property type="nucleotide sequence ID" value="XM_026749923.1"/>
</dbReference>
<dbReference type="GeneID" id="38118277"/>
<comment type="caution">
    <text evidence="1">The sequence shown here is derived from an EMBL/GenBank/DDBJ whole genome shotgun (WGS) entry which is preliminary data.</text>
</comment>
<dbReference type="AlphaFoldDB" id="A0A3D8RFB3"/>
<accession>A0A3D8RFB3</accession>
<gene>
    <name evidence="1" type="ORF">DSM5745_07907</name>
</gene>
<name>A0A3D8RFB3_9EURO</name>
<sequence length="536" mass="61044">MAGIQPNPLPNLPKEIHYMILENYVNMSSRQDALIPRLVSRHFEEETTRLICHRIQGEATVIFTENRQPERDVFGRQIGRSIVVPTWARASKELKKRFLKTFYERISLQKSYFKTFMDDMLDLVAPDRREELLPGSSTLSLMVRDLHARWGQETIYQTLHALLADYALRHEDITELKFELAHIWGAPVLGSTKFGINLLEVALSLGKINMARSMVPLVRTELFEQLYNGNLWRTAHEQAVFNGDHDALAVMIVFAGATTQQNATLVVRSAFNWATMGMVLELSDTTAQWLLENYSAHLDAGDMYHALWQAVKNRKALLVHMLLCSDAFDPSFHPEGPAPPRRDHLSNLMTVDPELQGWAGQRTNILKHFLYRGVHSGIDTALFKAIEQDDTEAFELMLDYNQAISDGSQANDWTIEGRLTKDLLVAAIYFGHSKLVEMLLARGVDRRFGHPRKRFMVESIAPNTVSYLDFLFLLDRTIPEEIPGCKAVPSALEWRLSSLSTTQRMTGIQDKYGLLSGVDVLVCRTVRVSYTIHELM</sequence>
<proteinExistence type="predicted"/>
<keyword evidence="2" id="KW-1185">Reference proteome</keyword>
<protein>
    <submittedName>
        <fullName evidence="1">Uncharacterized protein</fullName>
    </submittedName>
</protein>
<dbReference type="SUPFAM" id="SSF48403">
    <property type="entry name" value="Ankyrin repeat"/>
    <property type="match status" value="1"/>
</dbReference>
<dbReference type="Proteomes" id="UP000256690">
    <property type="component" value="Unassembled WGS sequence"/>
</dbReference>
<evidence type="ECO:0000313" key="1">
    <source>
        <dbReference type="EMBL" id="RDW72735.1"/>
    </source>
</evidence>
<dbReference type="Gene3D" id="1.25.40.20">
    <property type="entry name" value="Ankyrin repeat-containing domain"/>
    <property type="match status" value="1"/>
</dbReference>
<reference evidence="1 2" key="1">
    <citation type="journal article" date="2018" name="IMA Fungus">
        <title>IMA Genome-F 9: Draft genome sequence of Annulohypoxylon stygium, Aspergillus mulundensis, Berkeleyomyces basicola (syn. Thielaviopsis basicola), Ceratocystis smalleyi, two Cercospora beticola strains, Coleophoma cylindrospora, Fusarium fracticaudum, Phialophora cf. hyalina, and Morchella septimelata.</title>
        <authorList>
            <person name="Wingfield B.D."/>
            <person name="Bills G.F."/>
            <person name="Dong Y."/>
            <person name="Huang W."/>
            <person name="Nel W.J."/>
            <person name="Swalarsk-Parry B.S."/>
            <person name="Vaghefi N."/>
            <person name="Wilken P.M."/>
            <person name="An Z."/>
            <person name="de Beer Z.W."/>
            <person name="De Vos L."/>
            <person name="Chen L."/>
            <person name="Duong T.A."/>
            <person name="Gao Y."/>
            <person name="Hammerbacher A."/>
            <person name="Kikkert J.R."/>
            <person name="Li Y."/>
            <person name="Li H."/>
            <person name="Li K."/>
            <person name="Li Q."/>
            <person name="Liu X."/>
            <person name="Ma X."/>
            <person name="Naidoo K."/>
            <person name="Pethybridge S.J."/>
            <person name="Sun J."/>
            <person name="Steenkamp E.T."/>
            <person name="van der Nest M.A."/>
            <person name="van Wyk S."/>
            <person name="Wingfield M.J."/>
            <person name="Xiong C."/>
            <person name="Yue Q."/>
            <person name="Zhang X."/>
        </authorList>
    </citation>
    <scope>NUCLEOTIDE SEQUENCE [LARGE SCALE GENOMIC DNA]</scope>
    <source>
        <strain evidence="1 2">DSM 5745</strain>
    </source>
</reference>
<evidence type="ECO:0000313" key="2">
    <source>
        <dbReference type="Proteomes" id="UP000256690"/>
    </source>
</evidence>
<dbReference type="EMBL" id="PVWQ01000009">
    <property type="protein sequence ID" value="RDW72735.1"/>
    <property type="molecule type" value="Genomic_DNA"/>
</dbReference>